<accession>A0ABS0CR24</accession>
<gene>
    <name evidence="2" type="ORF">IU459_16075</name>
</gene>
<name>A0ABS0CR24_9NOCA</name>
<dbReference type="InterPro" id="IPR010982">
    <property type="entry name" value="Lambda_DNA-bd_dom_sf"/>
</dbReference>
<dbReference type="RefSeq" id="WP_195130341.1">
    <property type="nucleotide sequence ID" value="NZ_JADLQX010000011.1"/>
</dbReference>
<organism evidence="2 3">
    <name type="scientific">Nocardia amamiensis</name>
    <dbReference type="NCBI Taxonomy" id="404578"/>
    <lineage>
        <taxon>Bacteria</taxon>
        <taxon>Bacillati</taxon>
        <taxon>Actinomycetota</taxon>
        <taxon>Actinomycetes</taxon>
        <taxon>Mycobacteriales</taxon>
        <taxon>Nocardiaceae</taxon>
        <taxon>Nocardia</taxon>
    </lineage>
</organism>
<evidence type="ECO:0000259" key="1">
    <source>
        <dbReference type="PROSITE" id="PS50943"/>
    </source>
</evidence>
<dbReference type="EMBL" id="JADLQX010000011">
    <property type="protein sequence ID" value="MBF6299047.1"/>
    <property type="molecule type" value="Genomic_DNA"/>
</dbReference>
<dbReference type="SUPFAM" id="SSF47413">
    <property type="entry name" value="lambda repressor-like DNA-binding domains"/>
    <property type="match status" value="1"/>
</dbReference>
<proteinExistence type="predicted"/>
<dbReference type="InterPro" id="IPR001387">
    <property type="entry name" value="Cro/C1-type_HTH"/>
</dbReference>
<comment type="caution">
    <text evidence="2">The sequence shown here is derived from an EMBL/GenBank/DDBJ whole genome shotgun (WGS) entry which is preliminary data.</text>
</comment>
<protein>
    <submittedName>
        <fullName evidence="2">Helix-turn-helix domain-containing protein</fullName>
    </submittedName>
</protein>
<dbReference type="CDD" id="cd00093">
    <property type="entry name" value="HTH_XRE"/>
    <property type="match status" value="1"/>
</dbReference>
<reference evidence="2 3" key="1">
    <citation type="submission" date="2020-10" db="EMBL/GenBank/DDBJ databases">
        <title>Identification of Nocardia species via Next-generation sequencing and recognition of intraspecies genetic diversity.</title>
        <authorList>
            <person name="Li P."/>
            <person name="Li P."/>
            <person name="Lu B."/>
        </authorList>
    </citation>
    <scope>NUCLEOTIDE SEQUENCE [LARGE SCALE GENOMIC DNA]</scope>
    <source>
        <strain evidence="2 3">BJ06-0157</strain>
    </source>
</reference>
<dbReference type="SMART" id="SM00530">
    <property type="entry name" value="HTH_XRE"/>
    <property type="match status" value="1"/>
</dbReference>
<dbReference type="Pfam" id="PF13560">
    <property type="entry name" value="HTH_31"/>
    <property type="match status" value="1"/>
</dbReference>
<dbReference type="Proteomes" id="UP000702209">
    <property type="component" value="Unassembled WGS sequence"/>
</dbReference>
<sequence>MNKDAHINDTNDIARLGRFLKSRREALGLSARVLAQQADIDKATVTRLELGQITHPRSENIKAIAQVLRVPVSDLFAVAGWMPKDELPSLRPYLRTKYNLTAEEAKGIEEDFARIASEKGISFTRYDGPLDGEDEG</sequence>
<evidence type="ECO:0000313" key="2">
    <source>
        <dbReference type="EMBL" id="MBF6299047.1"/>
    </source>
</evidence>
<keyword evidence="3" id="KW-1185">Reference proteome</keyword>
<dbReference type="PROSITE" id="PS50943">
    <property type="entry name" value="HTH_CROC1"/>
    <property type="match status" value="1"/>
</dbReference>
<evidence type="ECO:0000313" key="3">
    <source>
        <dbReference type="Proteomes" id="UP000702209"/>
    </source>
</evidence>
<dbReference type="Gene3D" id="1.10.260.40">
    <property type="entry name" value="lambda repressor-like DNA-binding domains"/>
    <property type="match status" value="1"/>
</dbReference>
<feature type="domain" description="HTH cro/C1-type" evidence="1">
    <location>
        <begin position="20"/>
        <end position="75"/>
    </location>
</feature>